<protein>
    <submittedName>
        <fullName evidence="2">Uncharacterized protein</fullName>
    </submittedName>
</protein>
<gene>
    <name evidence="2" type="ORF">SAMN04488548_1343666</name>
</gene>
<evidence type="ECO:0000256" key="1">
    <source>
        <dbReference type="SAM" id="SignalP"/>
    </source>
</evidence>
<dbReference type="STRING" id="158898.SAMN04488548_1343666"/>
<dbReference type="EMBL" id="FNLM01000034">
    <property type="protein sequence ID" value="SDU71805.1"/>
    <property type="molecule type" value="Genomic_DNA"/>
</dbReference>
<dbReference type="Proteomes" id="UP000183180">
    <property type="component" value="Unassembled WGS sequence"/>
</dbReference>
<dbReference type="AlphaFoldDB" id="A0A1H2KTE5"/>
<feature type="chain" id="PRO_5010374125" evidence="1">
    <location>
        <begin position="29"/>
        <end position="239"/>
    </location>
</feature>
<name>A0A1H2KTE5_9ACTN</name>
<accession>A0A1H2KTE5</accession>
<keyword evidence="1" id="KW-0732">Signal</keyword>
<evidence type="ECO:0000313" key="2">
    <source>
        <dbReference type="EMBL" id="SDU71805.1"/>
    </source>
</evidence>
<organism evidence="2 3">
    <name type="scientific">Gordonia westfalica</name>
    <dbReference type="NCBI Taxonomy" id="158898"/>
    <lineage>
        <taxon>Bacteria</taxon>
        <taxon>Bacillati</taxon>
        <taxon>Actinomycetota</taxon>
        <taxon>Actinomycetes</taxon>
        <taxon>Mycobacteriales</taxon>
        <taxon>Gordoniaceae</taxon>
        <taxon>Gordonia</taxon>
    </lineage>
</organism>
<feature type="signal peptide" evidence="1">
    <location>
        <begin position="1"/>
        <end position="28"/>
    </location>
</feature>
<dbReference type="OrthoDB" id="4373876at2"/>
<evidence type="ECO:0000313" key="3">
    <source>
        <dbReference type="Proteomes" id="UP000183180"/>
    </source>
</evidence>
<reference evidence="2 3" key="1">
    <citation type="submission" date="2016-10" db="EMBL/GenBank/DDBJ databases">
        <authorList>
            <person name="de Groot N.N."/>
        </authorList>
    </citation>
    <scope>NUCLEOTIDE SEQUENCE [LARGE SCALE GENOMIC DNA]</scope>
    <source>
        <strain evidence="2 3">DSM 44215</strain>
    </source>
</reference>
<sequence>MKRNLIRVTTIGAALGIAGLIAPAGANAAPVSEANCAKQSTPGNPAGWGNTFGDERGQAGKVTATQVVDEDGSLEFVTTEQTPRQASYHGAGRLPLADLVTSSKALTFEKSAGQANWQIRVTGANTGAGDGFLTLVWTAPEGAGKTADAAASNQWWATRDLPGIPKNTKGTLADFVKAANSEGKTTVVDHYGISSQPPAATPAGKVNVDNVSFNGCTTNFAATGAGGAFGSLENIFPMN</sequence>
<dbReference type="RefSeq" id="WP_099047879.1">
    <property type="nucleotide sequence ID" value="NZ_FNLM01000034.1"/>
</dbReference>
<proteinExistence type="predicted"/>